<reference evidence="2" key="1">
    <citation type="journal article" date="2017" name="Nat. Commun.">
        <title>The asparagus genome sheds light on the origin and evolution of a young Y chromosome.</title>
        <authorList>
            <person name="Harkess A."/>
            <person name="Zhou J."/>
            <person name="Xu C."/>
            <person name="Bowers J.E."/>
            <person name="Van der Hulst R."/>
            <person name="Ayyampalayam S."/>
            <person name="Mercati F."/>
            <person name="Riccardi P."/>
            <person name="McKain M.R."/>
            <person name="Kakrana A."/>
            <person name="Tang H."/>
            <person name="Ray J."/>
            <person name="Groenendijk J."/>
            <person name="Arikit S."/>
            <person name="Mathioni S.M."/>
            <person name="Nakano M."/>
            <person name="Shan H."/>
            <person name="Telgmann-Rauber A."/>
            <person name="Kanno A."/>
            <person name="Yue Z."/>
            <person name="Chen H."/>
            <person name="Li W."/>
            <person name="Chen Y."/>
            <person name="Xu X."/>
            <person name="Zhang Y."/>
            <person name="Luo S."/>
            <person name="Chen H."/>
            <person name="Gao J."/>
            <person name="Mao Z."/>
            <person name="Pires J.C."/>
            <person name="Luo M."/>
            <person name="Kudrna D."/>
            <person name="Wing R.A."/>
            <person name="Meyers B.C."/>
            <person name="Yi K."/>
            <person name="Kong H."/>
            <person name="Lavrijsen P."/>
            <person name="Sunseri F."/>
            <person name="Falavigna A."/>
            <person name="Ye Y."/>
            <person name="Leebens-Mack J.H."/>
            <person name="Chen G."/>
        </authorList>
    </citation>
    <scope>NUCLEOTIDE SEQUENCE [LARGE SCALE GENOMIC DNA]</scope>
    <source>
        <strain evidence="2">cv. DH0086</strain>
    </source>
</reference>
<dbReference type="Proteomes" id="UP000243459">
    <property type="component" value="Chromosome 5"/>
</dbReference>
<gene>
    <name evidence="1" type="ORF">A4U43_C05F20250</name>
</gene>
<dbReference type="EMBL" id="CM007385">
    <property type="protein sequence ID" value="ONK69188.1"/>
    <property type="molecule type" value="Genomic_DNA"/>
</dbReference>
<dbReference type="AlphaFoldDB" id="A0A5P1ET13"/>
<evidence type="ECO:0000313" key="2">
    <source>
        <dbReference type="Proteomes" id="UP000243459"/>
    </source>
</evidence>
<sequence length="114" mass="12576">MWSGSGDWVRSHVRSGRAPVKLGMGRIRLDRGKLDGELEFVVAAVVVVGSYRFATVKLAKHAFVSEKFLESGVLAASVSGKGKIIELDLRSGVNAWKFDLCFEIFRVKVGSFWT</sequence>
<organism evidence="1 2">
    <name type="scientific">Asparagus officinalis</name>
    <name type="common">Garden asparagus</name>
    <dbReference type="NCBI Taxonomy" id="4686"/>
    <lineage>
        <taxon>Eukaryota</taxon>
        <taxon>Viridiplantae</taxon>
        <taxon>Streptophyta</taxon>
        <taxon>Embryophyta</taxon>
        <taxon>Tracheophyta</taxon>
        <taxon>Spermatophyta</taxon>
        <taxon>Magnoliopsida</taxon>
        <taxon>Liliopsida</taxon>
        <taxon>Asparagales</taxon>
        <taxon>Asparagaceae</taxon>
        <taxon>Asparagoideae</taxon>
        <taxon>Asparagus</taxon>
    </lineage>
</organism>
<keyword evidence="2" id="KW-1185">Reference proteome</keyword>
<name>A0A5P1ET13_ASPOF</name>
<protein>
    <submittedName>
        <fullName evidence="1">Uncharacterized protein</fullName>
    </submittedName>
</protein>
<evidence type="ECO:0000313" key="1">
    <source>
        <dbReference type="EMBL" id="ONK69188.1"/>
    </source>
</evidence>
<proteinExistence type="predicted"/>
<accession>A0A5P1ET13</accession>
<dbReference type="Gramene" id="ONK69188">
    <property type="protein sequence ID" value="ONK69188"/>
    <property type="gene ID" value="A4U43_C05F20250"/>
</dbReference>